<dbReference type="Pfam" id="PF05170">
    <property type="entry name" value="AsmA"/>
    <property type="match status" value="2"/>
</dbReference>
<name>A0A7V1BLQ6_9GAMM</name>
<feature type="domain" description="AsmA" evidence="1">
    <location>
        <begin position="9"/>
        <end position="277"/>
    </location>
</feature>
<feature type="domain" description="AsmA" evidence="1">
    <location>
        <begin position="412"/>
        <end position="731"/>
    </location>
</feature>
<evidence type="ECO:0000313" key="2">
    <source>
        <dbReference type="EMBL" id="HDZ55508.1"/>
    </source>
</evidence>
<dbReference type="InterPro" id="IPR052894">
    <property type="entry name" value="AsmA-related"/>
</dbReference>
<dbReference type="Proteomes" id="UP000885703">
    <property type="component" value="Unassembled WGS sequence"/>
</dbReference>
<accession>A0A7V1BLQ6</accession>
<organism evidence="2">
    <name type="scientific">Halopseudomonas xinjiangensis</name>
    <dbReference type="NCBI Taxonomy" id="487184"/>
    <lineage>
        <taxon>Bacteria</taxon>
        <taxon>Pseudomonadati</taxon>
        <taxon>Pseudomonadota</taxon>
        <taxon>Gammaproteobacteria</taxon>
        <taxon>Pseudomonadales</taxon>
        <taxon>Pseudomonadaceae</taxon>
        <taxon>Halopseudomonas</taxon>
    </lineage>
</organism>
<dbReference type="EMBL" id="DRFO01000012">
    <property type="protein sequence ID" value="HDZ55508.1"/>
    <property type="molecule type" value="Genomic_DNA"/>
</dbReference>
<dbReference type="GO" id="GO:0090313">
    <property type="term" value="P:regulation of protein targeting to membrane"/>
    <property type="evidence" value="ECO:0007669"/>
    <property type="project" value="TreeGrafter"/>
</dbReference>
<dbReference type="AlphaFoldDB" id="A0A7V1BLQ6"/>
<dbReference type="InterPro" id="IPR007844">
    <property type="entry name" value="AsmA"/>
</dbReference>
<reference evidence="2" key="1">
    <citation type="journal article" date="2020" name="mSystems">
        <title>Genome- and Community-Level Interaction Insights into Carbon Utilization and Element Cycling Functions of Hydrothermarchaeota in Hydrothermal Sediment.</title>
        <authorList>
            <person name="Zhou Z."/>
            <person name="Liu Y."/>
            <person name="Xu W."/>
            <person name="Pan J."/>
            <person name="Luo Z.H."/>
            <person name="Li M."/>
        </authorList>
    </citation>
    <scope>NUCLEOTIDE SEQUENCE [LARGE SCALE GENOMIC DNA]</scope>
    <source>
        <strain evidence="2">HyVt-324</strain>
    </source>
</reference>
<dbReference type="PANTHER" id="PTHR30441">
    <property type="entry name" value="DUF748 DOMAIN-CONTAINING PROTEIN"/>
    <property type="match status" value="1"/>
</dbReference>
<gene>
    <name evidence="2" type="ORF">ENH64_03405</name>
</gene>
<proteinExistence type="predicted"/>
<comment type="caution">
    <text evidence="2">The sequence shown here is derived from an EMBL/GenBank/DDBJ whole genome shotgun (WGS) entry which is preliminary data.</text>
</comment>
<protein>
    <submittedName>
        <fullName evidence="2">AsmA family protein</fullName>
    </submittedName>
</protein>
<dbReference type="GO" id="GO:0005886">
    <property type="term" value="C:plasma membrane"/>
    <property type="evidence" value="ECO:0007669"/>
    <property type="project" value="TreeGrafter"/>
</dbReference>
<sequence length="841" mass="90425">MVAKTARLILILVATLVLLLVLAMLLLDSEWAKGLLEDQVSQRLDNREVMIGGLDIDWGFPLGIHLQNVSIANPDWAEHEHMLELAALDATIKTGQLLLGRIGLERLNLEQPVVHLARREDGTSNWAALRSEEKSDGPPVVPDVINLSDGLLTYQDATLDADLSVEFQTRGEPPGEHRLEITGQGRFQGRPFQLNAEGGAPSRVLEEDANYSIALQGNLGELQISFDGKAGDLLQFEALQGQLQASAPAGADVTAMFGQPALSIPAFNLQAQVSHDEQAWAVSDLTAQVGESRLAGSFSFDPDAPSVEVDLQLERVDLGELLEPQGYSELGVLTGEVDAGFTDGALTINESNLTYDAPDQNLQLQLNAQSRDIAGLESQGVHLEGSGSRNDQPFSFDLELGPLLDLTAPEQPYPVKGTLISEETRLHIDGTVMQPLELGAIDVQVEMEGPGPASLNRLTGLELPELPPYQLEGRVRWDKQLLRLTELQAQLGQSDISGDVRLRLSDQRMLWATLRSSRLDIQDLEPLWLATDIKDEDAGTETASDQIFSDEPLGLEPLQSMDAQISYRAESFNSRSVPLNDVSLELELTGGVMTLEPLQVGVGSGEVTARGRLDAQELPLEGQMDLSIKQVNLSPLLRRAELEDVAEDSAGVIGGQGDLTFRGRSVDELMASLDGKLELAISGGELDMLVVEALGLDVGEALVAALAPSDKIPMRCAYLRLSADDGLAELEQLFVSTADANFIGGGTINLDTEQLELAMESHAKDASMLAVDSPVQVQGPFSNLQVSVVSPELLARGLATVIGAIVAPPLAILPWVELGLGEDSGPGCRQALQEFESSGQR</sequence>
<evidence type="ECO:0000259" key="1">
    <source>
        <dbReference type="Pfam" id="PF05170"/>
    </source>
</evidence>
<dbReference type="PANTHER" id="PTHR30441:SF9">
    <property type="entry name" value="ASMA FAMILY PROTEIN YHJG"/>
    <property type="match status" value="1"/>
</dbReference>